<reference evidence="2" key="1">
    <citation type="submission" date="2023-04" db="EMBL/GenBank/DDBJ databases">
        <title>Black Yeasts Isolated from many extreme environments.</title>
        <authorList>
            <person name="Coleine C."/>
            <person name="Stajich J.E."/>
            <person name="Selbmann L."/>
        </authorList>
    </citation>
    <scope>NUCLEOTIDE SEQUENCE</scope>
    <source>
        <strain evidence="2">CCFEE 5312</strain>
    </source>
</reference>
<organism evidence="2 3">
    <name type="scientific">Extremus antarcticus</name>
    <dbReference type="NCBI Taxonomy" id="702011"/>
    <lineage>
        <taxon>Eukaryota</taxon>
        <taxon>Fungi</taxon>
        <taxon>Dikarya</taxon>
        <taxon>Ascomycota</taxon>
        <taxon>Pezizomycotina</taxon>
        <taxon>Dothideomycetes</taxon>
        <taxon>Dothideomycetidae</taxon>
        <taxon>Mycosphaerellales</taxon>
        <taxon>Extremaceae</taxon>
        <taxon>Extremus</taxon>
    </lineage>
</organism>
<dbReference type="PANTHER" id="PTHR47791:SF1">
    <property type="entry name" value="ENDO MANNANASE, GH76 FAMILY (EUROFUNG)"/>
    <property type="match status" value="1"/>
</dbReference>
<sequence length="378" mass="41663">MQILSFFALPSLLACGVAAVPSQQQAELAFDALQGWYNESIGLWIPSTGWWNSANCLTVIADLAEINPDVATKAEAIYPNTWSNAQDYNLQLQKTVAAPEFLMQSQHGGNLPKHKTTGFLNNYYDDEGWWALAWIAVYDVTGDRKYLRTAESIFDDMAKAYGTTPCGGLWWSKDRTYVNAIANELFLDVAAHLANRAGAKKSYYLDFAKKEWAWFKQSGMINSQNLINDGLDNATCQNNGGTVWSYNQGVVLGGLTELSRATGDDSYVVKGKLIADAAIQNLTDSNGILHDPCEPDCGADGSQFKGVFARNLQILQQYSPEPRYATFLEKNANSIWKYDRSRRGNKLSLIWSGPFVKPANASTQSSAMDVLVAALATQ</sequence>
<evidence type="ECO:0000256" key="1">
    <source>
        <dbReference type="SAM" id="SignalP"/>
    </source>
</evidence>
<dbReference type="Pfam" id="PF03663">
    <property type="entry name" value="Glyco_hydro_76"/>
    <property type="match status" value="1"/>
</dbReference>
<dbReference type="EMBL" id="JAWDJX010000065">
    <property type="protein sequence ID" value="KAK3047219.1"/>
    <property type="molecule type" value="Genomic_DNA"/>
</dbReference>
<evidence type="ECO:0008006" key="4">
    <source>
        <dbReference type="Google" id="ProtNLM"/>
    </source>
</evidence>
<dbReference type="InterPro" id="IPR005198">
    <property type="entry name" value="Glyco_hydro_76"/>
</dbReference>
<feature type="chain" id="PRO_5042573336" description="Glycoside hydrolase family 76 protein" evidence="1">
    <location>
        <begin position="20"/>
        <end position="378"/>
    </location>
</feature>
<name>A0AAJ0G7N5_9PEZI</name>
<dbReference type="InterPro" id="IPR008928">
    <property type="entry name" value="6-hairpin_glycosidase_sf"/>
</dbReference>
<dbReference type="PANTHER" id="PTHR47791">
    <property type="entry name" value="MEIOTICALLY UP-REGULATED GENE 191 PROTEIN"/>
    <property type="match status" value="1"/>
</dbReference>
<dbReference type="AlphaFoldDB" id="A0AAJ0G7N5"/>
<dbReference type="SUPFAM" id="SSF48208">
    <property type="entry name" value="Six-hairpin glycosidases"/>
    <property type="match status" value="1"/>
</dbReference>
<dbReference type="GO" id="GO:0005975">
    <property type="term" value="P:carbohydrate metabolic process"/>
    <property type="evidence" value="ECO:0007669"/>
    <property type="project" value="InterPro"/>
</dbReference>
<keyword evidence="3" id="KW-1185">Reference proteome</keyword>
<evidence type="ECO:0000313" key="2">
    <source>
        <dbReference type="EMBL" id="KAK3047219.1"/>
    </source>
</evidence>
<keyword evidence="1" id="KW-0732">Signal</keyword>
<protein>
    <recommendedName>
        <fullName evidence="4">Glycoside hydrolase family 76 protein</fullName>
    </recommendedName>
</protein>
<comment type="caution">
    <text evidence="2">The sequence shown here is derived from an EMBL/GenBank/DDBJ whole genome shotgun (WGS) entry which is preliminary data.</text>
</comment>
<accession>A0AAJ0G7N5</accession>
<dbReference type="InterPro" id="IPR053169">
    <property type="entry name" value="MUG_Protein"/>
</dbReference>
<gene>
    <name evidence="2" type="ORF">LTR09_011319</name>
</gene>
<evidence type="ECO:0000313" key="3">
    <source>
        <dbReference type="Proteomes" id="UP001271007"/>
    </source>
</evidence>
<dbReference type="Gene3D" id="1.50.10.20">
    <property type="match status" value="1"/>
</dbReference>
<feature type="signal peptide" evidence="1">
    <location>
        <begin position="1"/>
        <end position="19"/>
    </location>
</feature>
<proteinExistence type="predicted"/>
<dbReference type="Proteomes" id="UP001271007">
    <property type="component" value="Unassembled WGS sequence"/>
</dbReference>